<evidence type="ECO:0000313" key="7">
    <source>
        <dbReference type="Proteomes" id="UP001642409"/>
    </source>
</evidence>
<organism evidence="5">
    <name type="scientific">Hexamita inflata</name>
    <dbReference type="NCBI Taxonomy" id="28002"/>
    <lineage>
        <taxon>Eukaryota</taxon>
        <taxon>Metamonada</taxon>
        <taxon>Diplomonadida</taxon>
        <taxon>Hexamitidae</taxon>
        <taxon>Hexamitinae</taxon>
        <taxon>Hexamita</taxon>
    </lineage>
</organism>
<dbReference type="InterPro" id="IPR013210">
    <property type="entry name" value="LRR_N_plant-typ"/>
</dbReference>
<name>A0AA86QDJ4_9EUKA</name>
<accession>A0AA86QDJ4</accession>
<feature type="domain" description="Leucine-rich repeat-containing N-terminal plant-type" evidence="4">
    <location>
        <begin position="29"/>
        <end position="47"/>
    </location>
</feature>
<dbReference type="EMBL" id="CAXDID020000067">
    <property type="protein sequence ID" value="CAL6012769.1"/>
    <property type="molecule type" value="Genomic_DNA"/>
</dbReference>
<evidence type="ECO:0000256" key="1">
    <source>
        <dbReference type="ARBA" id="ARBA00022614"/>
    </source>
</evidence>
<evidence type="ECO:0000313" key="6">
    <source>
        <dbReference type="EMBL" id="CAL6012769.1"/>
    </source>
</evidence>
<dbReference type="SUPFAM" id="SSF52058">
    <property type="entry name" value="L domain-like"/>
    <property type="match status" value="1"/>
</dbReference>
<dbReference type="PANTHER" id="PTHR48060">
    <property type="entry name" value="DNA DAMAGE-REPAIR/TOLERATION PROTEIN DRT100"/>
    <property type="match status" value="1"/>
</dbReference>
<keyword evidence="1" id="KW-0433">Leucine-rich repeat</keyword>
<dbReference type="Pfam" id="PF00560">
    <property type="entry name" value="LRR_1"/>
    <property type="match status" value="3"/>
</dbReference>
<gene>
    <name evidence="6" type="ORF">HINF_LOCUS23462</name>
    <name evidence="5" type="ORF">HINF_LOCUS44841</name>
</gene>
<dbReference type="Pfam" id="PF08263">
    <property type="entry name" value="LRRNT_2"/>
    <property type="match status" value="1"/>
</dbReference>
<dbReference type="PANTHER" id="PTHR48060:SF21">
    <property type="entry name" value="L DOMAIN-LIKE PROTEIN"/>
    <property type="match status" value="1"/>
</dbReference>
<dbReference type="InterPro" id="IPR032675">
    <property type="entry name" value="LRR_dom_sf"/>
</dbReference>
<dbReference type="FunFam" id="3.80.10.10:FF:000041">
    <property type="entry name" value="LRR receptor-like serine/threonine-protein kinase ERECTA"/>
    <property type="match status" value="1"/>
</dbReference>
<dbReference type="Gene3D" id="3.80.10.10">
    <property type="entry name" value="Ribonuclease Inhibitor"/>
    <property type="match status" value="1"/>
</dbReference>
<keyword evidence="2" id="KW-0732">Signal</keyword>
<dbReference type="AlphaFoldDB" id="A0AA86QDJ4"/>
<reference evidence="5" key="1">
    <citation type="submission" date="2023-06" db="EMBL/GenBank/DDBJ databases">
        <authorList>
            <person name="Kurt Z."/>
        </authorList>
    </citation>
    <scope>NUCLEOTIDE SEQUENCE</scope>
</reference>
<dbReference type="InterPro" id="IPR053211">
    <property type="entry name" value="DNA_repair-toleration"/>
</dbReference>
<dbReference type="EMBL" id="CATOUU010000884">
    <property type="protein sequence ID" value="CAI9957196.1"/>
    <property type="molecule type" value="Genomic_DNA"/>
</dbReference>
<dbReference type="Proteomes" id="UP001642409">
    <property type="component" value="Unassembled WGS sequence"/>
</dbReference>
<dbReference type="InterPro" id="IPR001611">
    <property type="entry name" value="Leu-rich_rpt"/>
</dbReference>
<sequence>MALLLTIESQISALTQLFTLTGGNLTWTNTSNWLTNNYCSWFGVTCDQNENVVKLILRNNGLTNRIPEDIFQLVYLQELDLSENVFFTRIPAQICELTNCKQILLNKNNIQNEIPQCMCQMQNLEVLDVSNNNISGYLPNCMSQTIYANCNNIHNEISYKLANMTEIDVRCNTHITNCDDAQLNNNGVTLCGEHKCEETCENTQPNLMCKTHYSYSDLGYYVHEDHIAEFLKSAEYTGI</sequence>
<reference evidence="6 7" key="2">
    <citation type="submission" date="2024-07" db="EMBL/GenBank/DDBJ databases">
        <authorList>
            <person name="Akdeniz Z."/>
        </authorList>
    </citation>
    <scope>NUCLEOTIDE SEQUENCE [LARGE SCALE GENOMIC DNA]</scope>
</reference>
<keyword evidence="3" id="KW-0677">Repeat</keyword>
<comment type="caution">
    <text evidence="5">The sequence shown here is derived from an EMBL/GenBank/DDBJ whole genome shotgun (WGS) entry which is preliminary data.</text>
</comment>
<proteinExistence type="predicted"/>
<evidence type="ECO:0000256" key="2">
    <source>
        <dbReference type="ARBA" id="ARBA00022729"/>
    </source>
</evidence>
<evidence type="ECO:0000313" key="5">
    <source>
        <dbReference type="EMBL" id="CAI9957196.1"/>
    </source>
</evidence>
<evidence type="ECO:0000259" key="4">
    <source>
        <dbReference type="Pfam" id="PF08263"/>
    </source>
</evidence>
<evidence type="ECO:0000256" key="3">
    <source>
        <dbReference type="ARBA" id="ARBA00022737"/>
    </source>
</evidence>
<protein>
    <submittedName>
        <fullName evidence="5">Cyst wall protein</fullName>
    </submittedName>
    <submittedName>
        <fullName evidence="6">Cyst_wall protein</fullName>
    </submittedName>
</protein>
<keyword evidence="7" id="KW-1185">Reference proteome</keyword>